<comment type="catalytic activity">
    <reaction evidence="14">
        <text>a nucleoside 3',5'-cyclic phosphate + H2O = a nucleoside 5'-phosphate + H(+)</text>
        <dbReference type="Rhea" id="RHEA:14653"/>
        <dbReference type="ChEBI" id="CHEBI:15377"/>
        <dbReference type="ChEBI" id="CHEBI:15378"/>
        <dbReference type="ChEBI" id="CHEBI:57867"/>
        <dbReference type="ChEBI" id="CHEBI:58464"/>
        <dbReference type="EC" id="3.1.4.17"/>
    </reaction>
    <physiologicalReaction direction="left-to-right" evidence="14">
        <dbReference type="Rhea" id="RHEA:14654"/>
    </physiologicalReaction>
</comment>
<comment type="catalytic activity">
    <reaction evidence="13">
        <text>3',5'-cyclic GMP + H2O = GMP + H(+)</text>
        <dbReference type="Rhea" id="RHEA:16957"/>
        <dbReference type="ChEBI" id="CHEBI:15377"/>
        <dbReference type="ChEBI" id="CHEBI:15378"/>
        <dbReference type="ChEBI" id="CHEBI:57746"/>
        <dbReference type="ChEBI" id="CHEBI:58115"/>
    </reaction>
    <physiologicalReaction direction="left-to-right" evidence="13">
        <dbReference type="Rhea" id="RHEA:16958"/>
    </physiologicalReaction>
</comment>
<feature type="region of interest" description="Disordered" evidence="17">
    <location>
        <begin position="701"/>
        <end position="750"/>
    </location>
</feature>
<gene>
    <name evidence="20" type="ORF">GSTENG00017807001</name>
</gene>
<feature type="chain" id="PRO_5004243719" description="Phosphodiesterase" evidence="18">
    <location>
        <begin position="18"/>
        <end position="750"/>
    </location>
</feature>
<keyword evidence="18" id="KW-0732">Signal</keyword>
<evidence type="ECO:0000256" key="10">
    <source>
        <dbReference type="ARBA" id="ARBA00023136"/>
    </source>
</evidence>
<sequence length="750" mass="84473">MLRPFQWLSFLLFPVSHRPQSATVAAMILWDWDLKHWYKPQYQGASTGNGVDLSVINEARNLVSDLLMDSALPPQAVSTLRSISSLMGTFSGSCRPRVNPFTPFPGFYPCDEVEDATERSERKTIKGLSSRNSLPTPQPRRSSTSSSSSSSALPPLDSVSARWERNNGKRPHPDLNLSSPGLSNGPNANLLTIPKQRSSSVTLTYHSGPRRAGEPPSNAGIFRFWHDFFFARCYTRLRYFPGTSPSLSPVASPAHSPVAMGMGSTSSLTRPPVEFPDTADFLTKPSVEQEFKLDPLLEEHETFMERLNTWNFQIFDLVDKTGGKTGRILSYVTYTLFQDACLFEIFKIPVREFMTYFSALESGYRDIPYHNRVHAADVLHAVWYLTTRPIPGFQQIHSEHVTGSDTDSDSGISPGRISYASSKSCSISDDSYGCLAWNIPALELMALYVAAAMHDYDHPGRTNAFLVATNAPQAVLYNDRSVLENHHAAAAWSLYLSRPEFNFLVNLDHVEFKRFRFLVIEAILATDLKKHFDFLAEFNSKVNDVNSPGIDWTNENDRLLVCQVCIKLADINGPAKIRDLHLQWTEGIVNEFYEQGDEEAKLGLPVSPFMDRSSPQLAKLQESFITHIVGPLCNSYDAAGLLPGYWINQEESDEDDEDGQVETDTDEEEDDEIEDELEPKRRKSRRRLFCSIMQHLAENHKVWKKTIEEEEKSKELGKPQQQQPDSLPSSLPTSPSDDIQVIQEEEEGEE</sequence>
<comment type="catalytic activity">
    <reaction evidence="12">
        <text>3',5'-cyclic AMP + H2O = AMP + H(+)</text>
        <dbReference type="Rhea" id="RHEA:25277"/>
        <dbReference type="ChEBI" id="CHEBI:15377"/>
        <dbReference type="ChEBI" id="CHEBI:15378"/>
        <dbReference type="ChEBI" id="CHEBI:58165"/>
        <dbReference type="ChEBI" id="CHEBI:456215"/>
    </reaction>
    <physiologicalReaction direction="left-to-right" evidence="12">
        <dbReference type="Rhea" id="RHEA:25278"/>
    </physiologicalReaction>
</comment>
<keyword evidence="8 16" id="KW-0378">Hydrolase</keyword>
<dbReference type="PROSITE" id="PS00126">
    <property type="entry name" value="PDEASE_I_1"/>
    <property type="match status" value="1"/>
</dbReference>
<evidence type="ECO:0000256" key="9">
    <source>
        <dbReference type="ARBA" id="ARBA00022989"/>
    </source>
</evidence>
<evidence type="ECO:0000256" key="14">
    <source>
        <dbReference type="ARBA" id="ARBA00033709"/>
    </source>
</evidence>
<comment type="similarity">
    <text evidence="15">Belongs to the cyclic nucleotide phosphodiesterase family. PDE3 subfamily.</text>
</comment>
<feature type="compositionally biased region" description="Acidic residues" evidence="17">
    <location>
        <begin position="650"/>
        <end position="677"/>
    </location>
</feature>
<evidence type="ECO:0000256" key="6">
    <source>
        <dbReference type="ARBA" id="ARBA00022692"/>
    </source>
</evidence>
<evidence type="ECO:0000256" key="8">
    <source>
        <dbReference type="ARBA" id="ARBA00022801"/>
    </source>
</evidence>
<evidence type="ECO:0000259" key="19">
    <source>
        <dbReference type="PROSITE" id="PS51845"/>
    </source>
</evidence>
<dbReference type="InterPro" id="IPR003607">
    <property type="entry name" value="HD/PDEase_dom"/>
</dbReference>
<evidence type="ECO:0000256" key="16">
    <source>
        <dbReference type="RuleBase" id="RU363067"/>
    </source>
</evidence>
<dbReference type="GO" id="GO:0016020">
    <property type="term" value="C:membrane"/>
    <property type="evidence" value="ECO:0007669"/>
    <property type="project" value="UniProtKB-SubCell"/>
</dbReference>
<evidence type="ECO:0000256" key="7">
    <source>
        <dbReference type="ARBA" id="ARBA00022723"/>
    </source>
</evidence>
<evidence type="ECO:0000256" key="11">
    <source>
        <dbReference type="ARBA" id="ARBA00023149"/>
    </source>
</evidence>
<feature type="region of interest" description="Disordered" evidence="17">
    <location>
        <begin position="650"/>
        <end position="680"/>
    </location>
</feature>
<reference evidence="20" key="2">
    <citation type="submission" date="2004-02" db="EMBL/GenBank/DDBJ databases">
        <authorList>
            <consortium name="Genoscope"/>
            <consortium name="Whitehead Institute Centre for Genome Research"/>
        </authorList>
    </citation>
    <scope>NUCLEOTIDE SEQUENCE</scope>
</reference>
<reference evidence="20" key="1">
    <citation type="journal article" date="2004" name="Nature">
        <title>Genome duplication in the teleost fish Tetraodon nigroviridis reveals the early vertebrate proto-karyotype.</title>
        <authorList>
            <person name="Jaillon O."/>
            <person name="Aury J.-M."/>
            <person name="Brunet F."/>
            <person name="Petit J.-L."/>
            <person name="Stange-Thomann N."/>
            <person name="Mauceli E."/>
            <person name="Bouneau L."/>
            <person name="Fischer C."/>
            <person name="Ozouf-Costaz C."/>
            <person name="Bernot A."/>
            <person name="Nicaud S."/>
            <person name="Jaffe D."/>
            <person name="Fisher S."/>
            <person name="Lutfalla G."/>
            <person name="Dossat C."/>
            <person name="Segurens B."/>
            <person name="Dasilva C."/>
            <person name="Salanoubat M."/>
            <person name="Levy M."/>
            <person name="Boudet N."/>
            <person name="Castellano S."/>
            <person name="Anthouard V."/>
            <person name="Jubin C."/>
            <person name="Castelli V."/>
            <person name="Katinka M."/>
            <person name="Vacherie B."/>
            <person name="Biemont C."/>
            <person name="Skalli Z."/>
            <person name="Cattolico L."/>
            <person name="Poulain J."/>
            <person name="De Berardinis V."/>
            <person name="Cruaud C."/>
            <person name="Duprat S."/>
            <person name="Brottier P."/>
            <person name="Coutanceau J.-P."/>
            <person name="Gouzy J."/>
            <person name="Parra G."/>
            <person name="Lardier G."/>
            <person name="Chapple C."/>
            <person name="McKernan K.J."/>
            <person name="McEwan P."/>
            <person name="Bosak S."/>
            <person name="Kellis M."/>
            <person name="Volff J.-N."/>
            <person name="Guigo R."/>
            <person name="Zody M.C."/>
            <person name="Mesirov J."/>
            <person name="Lindblad-Toh K."/>
            <person name="Birren B."/>
            <person name="Nusbaum C."/>
            <person name="Kahn D."/>
            <person name="Robinson-Rechavi M."/>
            <person name="Laudet V."/>
            <person name="Schachter V."/>
            <person name="Quetier F."/>
            <person name="Saurin W."/>
            <person name="Scarpelli C."/>
            <person name="Wincker P."/>
            <person name="Lander E.S."/>
            <person name="Weissenbach J."/>
            <person name="Roest Crollius H."/>
        </authorList>
    </citation>
    <scope>NUCLEOTIDE SEQUENCE [LARGE SCALE GENOMIC DNA]</scope>
</reference>
<name>Q4SI77_TETNG</name>
<dbReference type="InterPro" id="IPR036971">
    <property type="entry name" value="PDEase_catalytic_dom_sf"/>
</dbReference>
<dbReference type="InterPro" id="IPR023174">
    <property type="entry name" value="PDEase_CS"/>
</dbReference>
<keyword evidence="6" id="KW-0812">Transmembrane</keyword>
<dbReference type="CDD" id="cd00077">
    <property type="entry name" value="HDc"/>
    <property type="match status" value="1"/>
</dbReference>
<feature type="region of interest" description="Disordered" evidence="17">
    <location>
        <begin position="118"/>
        <end position="192"/>
    </location>
</feature>
<evidence type="ECO:0000256" key="5">
    <source>
        <dbReference type="ARBA" id="ARBA00022553"/>
    </source>
</evidence>
<keyword evidence="10" id="KW-0472">Membrane</keyword>
<evidence type="ECO:0000256" key="13">
    <source>
        <dbReference type="ARBA" id="ARBA00033684"/>
    </source>
</evidence>
<dbReference type="PANTHER" id="PTHR11347">
    <property type="entry name" value="CYCLIC NUCLEOTIDE PHOSPHODIESTERASE"/>
    <property type="match status" value="1"/>
</dbReference>
<comment type="cofactor">
    <cofactor evidence="1">
        <name>Mn(2+)</name>
        <dbReference type="ChEBI" id="CHEBI:29035"/>
    </cofactor>
</comment>
<feature type="non-terminal residue" evidence="20">
    <location>
        <position position="750"/>
    </location>
</feature>
<dbReference type="Gene3D" id="1.10.1300.10">
    <property type="entry name" value="3'5'-cyclic nucleotide phosphodiesterase, catalytic domain"/>
    <property type="match status" value="1"/>
</dbReference>
<dbReference type="GO" id="GO:0007165">
    <property type="term" value="P:signal transduction"/>
    <property type="evidence" value="ECO:0007669"/>
    <property type="project" value="InterPro"/>
</dbReference>
<feature type="compositionally biased region" description="Low complexity" evidence="17">
    <location>
        <begin position="718"/>
        <end position="738"/>
    </location>
</feature>
<dbReference type="GO" id="GO:0046872">
    <property type="term" value="F:metal ion binding"/>
    <property type="evidence" value="ECO:0007669"/>
    <property type="project" value="UniProtKB-KW"/>
</dbReference>
<comment type="caution">
    <text evidence="20">The sequence shown here is derived from an EMBL/GenBank/DDBJ whole genome shotgun (WGS) entry which is preliminary data.</text>
</comment>
<evidence type="ECO:0000256" key="18">
    <source>
        <dbReference type="SAM" id="SignalP"/>
    </source>
</evidence>
<feature type="compositionally biased region" description="Polar residues" evidence="17">
    <location>
        <begin position="176"/>
        <end position="192"/>
    </location>
</feature>
<dbReference type="Pfam" id="PF00233">
    <property type="entry name" value="PDEase_I"/>
    <property type="match status" value="1"/>
</dbReference>
<dbReference type="EC" id="3.1.4.-" evidence="16"/>
<evidence type="ECO:0000256" key="15">
    <source>
        <dbReference type="ARBA" id="ARBA00060946"/>
    </source>
</evidence>
<dbReference type="KEGG" id="tng:GSTEN00017807G001"/>
<dbReference type="SUPFAM" id="SSF109604">
    <property type="entry name" value="HD-domain/PDEase-like"/>
    <property type="match status" value="1"/>
</dbReference>
<dbReference type="OrthoDB" id="546632at2759"/>
<keyword evidence="9" id="KW-1133">Transmembrane helix</keyword>
<keyword evidence="11" id="KW-0114">cAMP</keyword>
<evidence type="ECO:0000256" key="1">
    <source>
        <dbReference type="ARBA" id="ARBA00001936"/>
    </source>
</evidence>
<comment type="cofactor">
    <cofactor evidence="2">
        <name>Mg(2+)</name>
        <dbReference type="ChEBI" id="CHEBI:18420"/>
    </cofactor>
</comment>
<feature type="signal peptide" evidence="18">
    <location>
        <begin position="1"/>
        <end position="17"/>
    </location>
</feature>
<evidence type="ECO:0000256" key="4">
    <source>
        <dbReference type="ARBA" id="ARBA00022535"/>
    </source>
</evidence>
<feature type="compositionally biased region" description="Basic and acidic residues" evidence="17">
    <location>
        <begin position="701"/>
        <end position="717"/>
    </location>
</feature>
<feature type="domain" description="PDEase" evidence="19">
    <location>
        <begin position="285"/>
        <end position="710"/>
    </location>
</feature>
<proteinExistence type="inferred from homology"/>
<evidence type="ECO:0000256" key="2">
    <source>
        <dbReference type="ARBA" id="ARBA00001946"/>
    </source>
</evidence>
<dbReference type="AlphaFoldDB" id="Q4SI77"/>
<dbReference type="InterPro" id="IPR002073">
    <property type="entry name" value="PDEase_catalytic_dom"/>
</dbReference>
<dbReference type="SMART" id="SM00471">
    <property type="entry name" value="HDc"/>
    <property type="match status" value="1"/>
</dbReference>
<protein>
    <recommendedName>
        <fullName evidence="16">Phosphodiesterase</fullName>
        <ecNumber evidence="16">3.1.4.-</ecNumber>
    </recommendedName>
</protein>
<accession>Q4SI77</accession>
<dbReference type="GO" id="GO:0047555">
    <property type="term" value="F:3',5'-cyclic-GMP phosphodiesterase activity"/>
    <property type="evidence" value="ECO:0007669"/>
    <property type="project" value="RHEA"/>
</dbReference>
<dbReference type="EMBL" id="CAAE01014581">
    <property type="protein sequence ID" value="CAF99655.1"/>
    <property type="molecule type" value="Genomic_DNA"/>
</dbReference>
<dbReference type="PROSITE" id="PS51845">
    <property type="entry name" value="PDEASE_I_2"/>
    <property type="match status" value="1"/>
</dbReference>
<comment type="cofactor">
    <cofactor evidence="16">
        <name>a divalent metal cation</name>
        <dbReference type="ChEBI" id="CHEBI:60240"/>
    </cofactor>
    <text evidence="16">Binds 2 divalent metal cations per subunit. Site 1 may preferentially bind zinc ions, while site 2 has a preference for magnesium and/or manganese ions.</text>
</comment>
<keyword evidence="5" id="KW-0597">Phosphoprotein</keyword>
<dbReference type="FunFam" id="1.10.1300.10:FF:000008">
    <property type="entry name" value="Phosphodiesterase"/>
    <property type="match status" value="1"/>
</dbReference>
<evidence type="ECO:0000256" key="12">
    <source>
        <dbReference type="ARBA" id="ARBA00033675"/>
    </source>
</evidence>
<keyword evidence="7 16" id="KW-0479">Metal-binding</keyword>
<evidence type="ECO:0000313" key="20">
    <source>
        <dbReference type="EMBL" id="CAF99655.1"/>
    </source>
</evidence>
<dbReference type="GO" id="GO:0004115">
    <property type="term" value="F:3',5'-cyclic-AMP phosphodiesterase activity"/>
    <property type="evidence" value="ECO:0007669"/>
    <property type="project" value="RHEA"/>
</dbReference>
<comment type="subcellular location">
    <subcellularLocation>
        <location evidence="3">Membrane</location>
        <topology evidence="3">Multi-pass membrane protein</topology>
    </subcellularLocation>
</comment>
<organism evidence="20">
    <name type="scientific">Tetraodon nigroviridis</name>
    <name type="common">Spotted green pufferfish</name>
    <name type="synonym">Chelonodon nigroviridis</name>
    <dbReference type="NCBI Taxonomy" id="99883"/>
    <lineage>
        <taxon>Eukaryota</taxon>
        <taxon>Metazoa</taxon>
        <taxon>Chordata</taxon>
        <taxon>Craniata</taxon>
        <taxon>Vertebrata</taxon>
        <taxon>Euteleostomi</taxon>
        <taxon>Actinopterygii</taxon>
        <taxon>Neopterygii</taxon>
        <taxon>Teleostei</taxon>
        <taxon>Neoteleostei</taxon>
        <taxon>Acanthomorphata</taxon>
        <taxon>Eupercaria</taxon>
        <taxon>Tetraodontiformes</taxon>
        <taxon>Tetradontoidea</taxon>
        <taxon>Tetraodontidae</taxon>
        <taxon>Tetraodon</taxon>
    </lineage>
</organism>
<evidence type="ECO:0000256" key="17">
    <source>
        <dbReference type="SAM" id="MobiDB-lite"/>
    </source>
</evidence>
<feature type="compositionally biased region" description="Low complexity" evidence="17">
    <location>
        <begin position="133"/>
        <end position="161"/>
    </location>
</feature>
<keyword evidence="4" id="KW-0140">cGMP</keyword>
<evidence type="ECO:0000256" key="3">
    <source>
        <dbReference type="ARBA" id="ARBA00004141"/>
    </source>
</evidence>
<feature type="compositionally biased region" description="Basic and acidic residues" evidence="17">
    <location>
        <begin position="162"/>
        <end position="173"/>
    </location>
</feature>